<dbReference type="GeneID" id="32902110"/>
<accession>A0A2Z2HSW7</accession>
<dbReference type="OrthoDB" id="6584at2157"/>
<keyword evidence="1" id="KW-0472">Membrane</keyword>
<dbReference type="RefSeq" id="WP_086908444.1">
    <property type="nucleotide sequence ID" value="NZ_CP021324.1"/>
</dbReference>
<evidence type="ECO:0000313" key="3">
    <source>
        <dbReference type="Proteomes" id="UP000249949"/>
    </source>
</evidence>
<feature type="transmembrane region" description="Helical" evidence="1">
    <location>
        <begin position="67"/>
        <end position="87"/>
    </location>
</feature>
<keyword evidence="1" id="KW-0812">Transmembrane</keyword>
<organism evidence="2 3">
    <name type="scientific">Candidatus Nitrosomarinus catalinensis</name>
    <dbReference type="NCBI Taxonomy" id="1898749"/>
    <lineage>
        <taxon>Archaea</taxon>
        <taxon>Nitrososphaerota</taxon>
        <taxon>Nitrososphaeria</taxon>
        <taxon>Nitrosopumilales</taxon>
        <taxon>Nitrosopumilaceae</taxon>
        <taxon>Candidatus Nitrosomarinus</taxon>
    </lineage>
</organism>
<gene>
    <name evidence="2" type="ORF">NMSP_1668</name>
</gene>
<name>A0A2Z2HSW7_9ARCH</name>
<protein>
    <submittedName>
        <fullName evidence="2">Uncharacterized protein</fullName>
    </submittedName>
</protein>
<dbReference type="EMBL" id="CP021324">
    <property type="protein sequence ID" value="ARS65266.1"/>
    <property type="molecule type" value="Genomic_DNA"/>
</dbReference>
<evidence type="ECO:0000256" key="1">
    <source>
        <dbReference type="SAM" id="Phobius"/>
    </source>
</evidence>
<dbReference type="KEGG" id="nct:NMSP_1668"/>
<reference evidence="2 3" key="1">
    <citation type="journal article" date="2017" name="Environ. Microbiol.">
        <title>Genome and epigenome of a novel marine Thaumarchaeota strain suggest viral infection, phosphorothioation DNA modification and multiple restriction systems.</title>
        <authorList>
            <person name="Ahlgren N.A."/>
            <person name="Chen Y."/>
            <person name="Needham D.M."/>
            <person name="Parada A.E."/>
            <person name="Sachdeva R."/>
            <person name="Trinh V."/>
            <person name="Chen T."/>
            <person name="Fuhrman J.A."/>
        </authorList>
    </citation>
    <scope>NUCLEOTIDE SEQUENCE [LARGE SCALE GENOMIC DNA]</scope>
    <source>
        <strain evidence="2 3">SPOT01</strain>
    </source>
</reference>
<feature type="transmembrane region" description="Helical" evidence="1">
    <location>
        <begin position="15"/>
        <end position="37"/>
    </location>
</feature>
<feature type="transmembrane region" description="Helical" evidence="1">
    <location>
        <begin position="99"/>
        <end position="119"/>
    </location>
</feature>
<sequence length="187" mass="21381">MKPRHLEKTDSGYKVYLYIFYTCGAIMVSSLVFGVYATMLEWLEHGTYVMGEVIHNTTIPFENFARVSTWIFFSTIIGWYCCTRIGWRRTAGDKIVGTRMALLQLMLLSFAIISFYEVLYNFTVLNAQMTAGVVNGIVPDIDKLLVAYPDPDRPWNLVFATKIFLAAFIISAHAFYLSVKPRKSLDE</sequence>
<evidence type="ECO:0000313" key="2">
    <source>
        <dbReference type="EMBL" id="ARS65266.1"/>
    </source>
</evidence>
<keyword evidence="1" id="KW-1133">Transmembrane helix</keyword>
<dbReference type="AlphaFoldDB" id="A0A2Z2HSW7"/>
<feature type="transmembrane region" description="Helical" evidence="1">
    <location>
        <begin position="157"/>
        <end position="179"/>
    </location>
</feature>
<keyword evidence="3" id="KW-1185">Reference proteome</keyword>
<proteinExistence type="predicted"/>
<dbReference type="Proteomes" id="UP000249949">
    <property type="component" value="Chromosome"/>
</dbReference>